<evidence type="ECO:0000313" key="5">
    <source>
        <dbReference type="Proteomes" id="UP001354989"/>
    </source>
</evidence>
<dbReference type="Proteomes" id="UP001354989">
    <property type="component" value="Chromosome"/>
</dbReference>
<accession>A0ABM7VG65</accession>
<dbReference type="InterPro" id="IPR050088">
    <property type="entry name" value="IspD/TarI_cytidylyltransf_bact"/>
</dbReference>
<comment type="catalytic activity">
    <reaction evidence="3">
        <text>2-C-methyl-D-erythritol 4-phosphate + CTP + H(+) = 4-CDP-2-C-methyl-D-erythritol + diphosphate</text>
        <dbReference type="Rhea" id="RHEA:13429"/>
        <dbReference type="ChEBI" id="CHEBI:15378"/>
        <dbReference type="ChEBI" id="CHEBI:33019"/>
        <dbReference type="ChEBI" id="CHEBI:37563"/>
        <dbReference type="ChEBI" id="CHEBI:57823"/>
        <dbReference type="ChEBI" id="CHEBI:58262"/>
        <dbReference type="EC" id="2.7.7.60"/>
    </reaction>
</comment>
<dbReference type="NCBIfam" id="TIGR00453">
    <property type="entry name" value="ispD"/>
    <property type="match status" value="1"/>
</dbReference>
<comment type="similarity">
    <text evidence="3">Belongs to the IspD/TarI cytidylyltransferase family. IspD subfamily.</text>
</comment>
<proteinExistence type="inferred from homology"/>
<dbReference type="Gene3D" id="3.90.550.10">
    <property type="entry name" value="Spore Coat Polysaccharide Biosynthesis Protein SpsA, Chain A"/>
    <property type="match status" value="1"/>
</dbReference>
<evidence type="ECO:0000256" key="3">
    <source>
        <dbReference type="HAMAP-Rule" id="MF_00108"/>
    </source>
</evidence>
<evidence type="ECO:0000313" key="4">
    <source>
        <dbReference type="EMBL" id="BDC99926.1"/>
    </source>
</evidence>
<sequence>MSNKQKYAVIVAGGSGSRMQSDIPKQFLLVDQLPILMHTINAFYAYSSEINVIVVLPSAEIPYWHELCTKHRFDKKVTVTAGGASRFQSVKNGLSIIKDSGLVAIHDGVRPFVSTAVIQQSFAVAEQKGNAVVAVPMKDSLRQVNQDDTNNSVDRAAFRIIQTPQTFQTELLIGAYDTPELTTFTDDASVIEHAGHAIHLIDGTYENIKITTPEDLPIAEVLLKRKNG</sequence>
<reference evidence="4 5" key="1">
    <citation type="submission" date="2021-12" db="EMBL/GenBank/DDBJ databases">
        <title>Genome sequencing of bacteria with rrn-lacking chromosome and rrn-plasmid.</title>
        <authorList>
            <person name="Anda M."/>
            <person name="Iwasaki W."/>
        </authorList>
    </citation>
    <scope>NUCLEOTIDE SEQUENCE [LARGE SCALE GENOMIC DNA]</scope>
    <source>
        <strain evidence="4 5">NBRC 101262</strain>
    </source>
</reference>
<dbReference type="InterPro" id="IPR034683">
    <property type="entry name" value="IspD/TarI"/>
</dbReference>
<keyword evidence="5" id="KW-1185">Reference proteome</keyword>
<dbReference type="InterPro" id="IPR001228">
    <property type="entry name" value="IspD"/>
</dbReference>
<evidence type="ECO:0000256" key="2">
    <source>
        <dbReference type="ARBA" id="ARBA00022695"/>
    </source>
</evidence>
<keyword evidence="3" id="KW-0414">Isoprene biosynthesis</keyword>
<keyword evidence="1 3" id="KW-0808">Transferase</keyword>
<keyword evidence="2 3" id="KW-0548">Nucleotidyltransferase</keyword>
<feature type="site" description="Positions MEP for the nucleophilic attack" evidence="3">
    <location>
        <position position="155"/>
    </location>
</feature>
<dbReference type="SUPFAM" id="SSF53448">
    <property type="entry name" value="Nucleotide-diphospho-sugar transferases"/>
    <property type="match status" value="1"/>
</dbReference>
<comment type="pathway">
    <text evidence="3">Isoprenoid biosynthesis; isopentenyl diphosphate biosynthesis via DXP pathway; isopentenyl diphosphate from 1-deoxy-D-xylulose 5-phosphate: step 2/6.</text>
</comment>
<protein>
    <recommendedName>
        <fullName evidence="3">2-C-methyl-D-erythritol 4-phosphate cytidylyltransferase</fullName>
        <ecNumber evidence="3">2.7.7.60</ecNumber>
    </recommendedName>
    <alternativeName>
        <fullName evidence="3">4-diphosphocytidyl-2C-methyl-D-erythritol synthase</fullName>
    </alternativeName>
    <alternativeName>
        <fullName evidence="3">MEP cytidylyltransferase</fullName>
        <shortName evidence="3">MCT</shortName>
    </alternativeName>
</protein>
<evidence type="ECO:0000256" key="1">
    <source>
        <dbReference type="ARBA" id="ARBA00022679"/>
    </source>
</evidence>
<dbReference type="Pfam" id="PF01128">
    <property type="entry name" value="IspD"/>
    <property type="match status" value="1"/>
</dbReference>
<dbReference type="GO" id="GO:0016779">
    <property type="term" value="F:nucleotidyltransferase activity"/>
    <property type="evidence" value="ECO:0007669"/>
    <property type="project" value="UniProtKB-KW"/>
</dbReference>
<organism evidence="4 5">
    <name type="scientific">Persicobacter psychrovividus</name>
    <dbReference type="NCBI Taxonomy" id="387638"/>
    <lineage>
        <taxon>Bacteria</taxon>
        <taxon>Pseudomonadati</taxon>
        <taxon>Bacteroidota</taxon>
        <taxon>Cytophagia</taxon>
        <taxon>Cytophagales</taxon>
        <taxon>Persicobacteraceae</taxon>
        <taxon>Persicobacter</taxon>
    </lineage>
</organism>
<name>A0ABM7VG65_9BACT</name>
<dbReference type="CDD" id="cd02516">
    <property type="entry name" value="CDP-ME_synthetase"/>
    <property type="match status" value="1"/>
</dbReference>
<dbReference type="NCBIfam" id="NF001186">
    <property type="entry name" value="PRK00155.2-3"/>
    <property type="match status" value="1"/>
</dbReference>
<feature type="site" description="Transition state stabilizer" evidence="3">
    <location>
        <position position="18"/>
    </location>
</feature>
<gene>
    <name evidence="3 4" type="primary">ispD</name>
    <name evidence="4" type="ORF">PEPS_22070</name>
</gene>
<dbReference type="PANTHER" id="PTHR32125:SF4">
    <property type="entry name" value="2-C-METHYL-D-ERYTHRITOL 4-PHOSPHATE CYTIDYLYLTRANSFERASE, CHLOROPLASTIC"/>
    <property type="match status" value="1"/>
</dbReference>
<feature type="site" description="Positions MEP for the nucleophilic attack" evidence="3">
    <location>
        <position position="209"/>
    </location>
</feature>
<feature type="site" description="Transition state stabilizer" evidence="3">
    <location>
        <position position="25"/>
    </location>
</feature>
<dbReference type="EMBL" id="AP025292">
    <property type="protein sequence ID" value="BDC99926.1"/>
    <property type="molecule type" value="Genomic_DNA"/>
</dbReference>
<comment type="function">
    <text evidence="3">Catalyzes the formation of 4-diphosphocytidyl-2-C-methyl-D-erythritol from CTP and 2-C-methyl-D-erythritol 4-phosphate (MEP).</text>
</comment>
<dbReference type="InterPro" id="IPR029044">
    <property type="entry name" value="Nucleotide-diphossugar_trans"/>
</dbReference>
<dbReference type="EC" id="2.7.7.60" evidence="3"/>
<dbReference type="RefSeq" id="WP_338397089.1">
    <property type="nucleotide sequence ID" value="NZ_AP025292.1"/>
</dbReference>
<dbReference type="HAMAP" id="MF_00108">
    <property type="entry name" value="IspD"/>
    <property type="match status" value="1"/>
</dbReference>
<dbReference type="PANTHER" id="PTHR32125">
    <property type="entry name" value="2-C-METHYL-D-ERYTHRITOL 4-PHOSPHATE CYTIDYLYLTRANSFERASE, CHLOROPLASTIC"/>
    <property type="match status" value="1"/>
</dbReference>